<dbReference type="Proteomes" id="UP001526201">
    <property type="component" value="Unassembled WGS sequence"/>
</dbReference>
<dbReference type="RefSeq" id="WP_264072169.1">
    <property type="nucleotide sequence ID" value="NZ_JACKTY010000057.1"/>
</dbReference>
<comment type="caution">
    <text evidence="2">The sequence shown here is derived from an EMBL/GenBank/DDBJ whole genome shotgun (WGS) entry which is preliminary data.</text>
</comment>
<reference evidence="2 3" key="1">
    <citation type="journal article" date="2022" name="BMC Genomics">
        <title>Comparative genome analysis of mycobacteria focusing on tRNA and non-coding RNA.</title>
        <authorList>
            <person name="Behra P.R.K."/>
            <person name="Pettersson B.M.F."/>
            <person name="Ramesh M."/>
            <person name="Das S."/>
            <person name="Dasgupta S."/>
            <person name="Kirsebom L.A."/>
        </authorList>
    </citation>
    <scope>NUCLEOTIDE SEQUENCE [LARGE SCALE GENOMIC DNA]</scope>
    <source>
        <strain evidence="2 3">DSM 44078</strain>
    </source>
</reference>
<accession>A0ABT3CN62</accession>
<proteinExistence type="predicted"/>
<gene>
    <name evidence="2" type="ORF">H7J73_33125</name>
</gene>
<feature type="region of interest" description="Disordered" evidence="1">
    <location>
        <begin position="169"/>
        <end position="202"/>
    </location>
</feature>
<protein>
    <submittedName>
        <fullName evidence="2">Uncharacterized protein</fullName>
    </submittedName>
</protein>
<evidence type="ECO:0000256" key="1">
    <source>
        <dbReference type="SAM" id="MobiDB-lite"/>
    </source>
</evidence>
<evidence type="ECO:0000313" key="2">
    <source>
        <dbReference type="EMBL" id="MCV7230860.1"/>
    </source>
</evidence>
<name>A0ABT3CN62_9MYCO</name>
<evidence type="ECO:0000313" key="3">
    <source>
        <dbReference type="Proteomes" id="UP001526201"/>
    </source>
</evidence>
<keyword evidence="3" id="KW-1185">Reference proteome</keyword>
<sequence>MTMDLGPNSEWVAEMQWPEGETQGGPAVLVIYPSDPDYCPPGGLSQTVLRDVDFGYARDRLRASLSNSKRWESARRRTEDALLSMLADHAGGAITPKYLALLSRVYVDSVKNGQEKPLDHLAALTGNSAAAIKNHLWQATRKGLLERSPGRAGGQLTIKGRAVLEPSFSGEEDTVTTDMPLLTVDDKPKRRPQKAIAPRTET</sequence>
<organism evidence="2 3">
    <name type="scientific">Mycolicibacterium komossense</name>
    <dbReference type="NCBI Taxonomy" id="1779"/>
    <lineage>
        <taxon>Bacteria</taxon>
        <taxon>Bacillati</taxon>
        <taxon>Actinomycetota</taxon>
        <taxon>Actinomycetes</taxon>
        <taxon>Mycobacteriales</taxon>
        <taxon>Mycobacteriaceae</taxon>
        <taxon>Mycolicibacterium</taxon>
    </lineage>
</organism>
<dbReference type="EMBL" id="JACKTY010000057">
    <property type="protein sequence ID" value="MCV7230860.1"/>
    <property type="molecule type" value="Genomic_DNA"/>
</dbReference>